<dbReference type="SUPFAM" id="SSF55781">
    <property type="entry name" value="GAF domain-like"/>
    <property type="match status" value="1"/>
</dbReference>
<keyword evidence="2" id="KW-0812">Transmembrane</keyword>
<feature type="domain" description="PelD GGDEF" evidence="4">
    <location>
        <begin position="348"/>
        <end position="458"/>
    </location>
</feature>
<dbReference type="Gene3D" id="3.30.70.2880">
    <property type="match status" value="1"/>
</dbReference>
<dbReference type="Proteomes" id="UP000199517">
    <property type="component" value="Unassembled WGS sequence"/>
</dbReference>
<name>A0A1I1RH35_9BURK</name>
<dbReference type="Pfam" id="PF01590">
    <property type="entry name" value="GAF"/>
    <property type="match status" value="1"/>
</dbReference>
<dbReference type="InterPro" id="IPR003018">
    <property type="entry name" value="GAF"/>
</dbReference>
<dbReference type="InterPro" id="IPR031583">
    <property type="entry name" value="PelD_GGDEF"/>
</dbReference>
<dbReference type="EMBL" id="FOMQ01000001">
    <property type="protein sequence ID" value="SFD33472.1"/>
    <property type="molecule type" value="Genomic_DNA"/>
</dbReference>
<evidence type="ECO:0000313" key="5">
    <source>
        <dbReference type="EMBL" id="SFD33472.1"/>
    </source>
</evidence>
<feature type="compositionally biased region" description="Low complexity" evidence="1">
    <location>
        <begin position="1"/>
        <end position="30"/>
    </location>
</feature>
<dbReference type="AlphaFoldDB" id="A0A1I1RH35"/>
<organism evidence="5 6">
    <name type="scientific">Paracidovorax konjaci</name>
    <dbReference type="NCBI Taxonomy" id="32040"/>
    <lineage>
        <taxon>Bacteria</taxon>
        <taxon>Pseudomonadati</taxon>
        <taxon>Pseudomonadota</taxon>
        <taxon>Betaproteobacteria</taxon>
        <taxon>Burkholderiales</taxon>
        <taxon>Comamonadaceae</taxon>
        <taxon>Paracidovorax</taxon>
    </lineage>
</organism>
<feature type="transmembrane region" description="Helical" evidence="2">
    <location>
        <begin position="53"/>
        <end position="73"/>
    </location>
</feature>
<dbReference type="RefSeq" id="WP_092948779.1">
    <property type="nucleotide sequence ID" value="NZ_FOMQ01000001.1"/>
</dbReference>
<dbReference type="Pfam" id="PF16963">
    <property type="entry name" value="PelD_GGDEF"/>
    <property type="match status" value="1"/>
</dbReference>
<dbReference type="Gene3D" id="3.30.450.40">
    <property type="match status" value="1"/>
</dbReference>
<feature type="domain" description="GAF" evidence="3">
    <location>
        <begin position="214"/>
        <end position="320"/>
    </location>
</feature>
<evidence type="ECO:0000256" key="1">
    <source>
        <dbReference type="SAM" id="MobiDB-lite"/>
    </source>
</evidence>
<sequence length="472" mass="52180">MPPETSSPSSSSPRRRAVGAAPAGAPQATGKKSLRPLPEHLLGKLAATDTRPAIMLLETLLLPGIALALGVLLHPQDPLWSEGDFPWAWLAPVIVALRYGPLAGLGGAVVLLAGWLLINFGHYDRFPQLFFLGGLILVLLVGEFSSLWQARTRRAESVQLYLDQRLEHLVRQYYLLRLSHDRLEQELIGRPMSMRDALATLQSVGGQEHDPVQGAQTLLRLLAQYCQLESAALHAATEDEVQAEPVARIGSNTELLDTRDPLVVQALETRKLCHISQLLEHRQQTRYLAVAPLLDLGGEIYGLLVIEDMPFFSLQDENLQTINLLLGYYTDGLAMQTLARPIVERIADCPADFAFEVQRLSHMRDTTRVPSIVVALEFLPRAIERGLPAQIERLKRELDESWLIAGAERQVLALLMPLGDLATAEGYINRLENWSQQKSGQPLAESGIFPHVVPLEGAPLAVLEQLHRIAHA</sequence>
<dbReference type="STRING" id="32040.SAMN04489710_101116"/>
<keyword evidence="2" id="KW-0472">Membrane</keyword>
<evidence type="ECO:0000313" key="6">
    <source>
        <dbReference type="Proteomes" id="UP000199517"/>
    </source>
</evidence>
<evidence type="ECO:0000259" key="4">
    <source>
        <dbReference type="Pfam" id="PF16963"/>
    </source>
</evidence>
<evidence type="ECO:0000256" key="2">
    <source>
        <dbReference type="SAM" id="Phobius"/>
    </source>
</evidence>
<evidence type="ECO:0000259" key="3">
    <source>
        <dbReference type="Pfam" id="PF01590"/>
    </source>
</evidence>
<keyword evidence="2" id="KW-1133">Transmembrane helix</keyword>
<reference evidence="6" key="1">
    <citation type="submission" date="2016-10" db="EMBL/GenBank/DDBJ databases">
        <authorList>
            <person name="Varghese N."/>
            <person name="Submissions S."/>
        </authorList>
    </citation>
    <scope>NUCLEOTIDE SEQUENCE [LARGE SCALE GENOMIC DNA]</scope>
    <source>
        <strain evidence="6">DSM 7481</strain>
    </source>
</reference>
<dbReference type="InterPro" id="IPR038367">
    <property type="entry name" value="PelD_GGDEF_sf"/>
</dbReference>
<protein>
    <submittedName>
        <fullName evidence="5">GAF domain-containing protein</fullName>
    </submittedName>
</protein>
<dbReference type="InterPro" id="IPR029016">
    <property type="entry name" value="GAF-like_dom_sf"/>
</dbReference>
<proteinExistence type="predicted"/>
<dbReference type="OrthoDB" id="5442761at2"/>
<feature type="transmembrane region" description="Helical" evidence="2">
    <location>
        <begin position="93"/>
        <end position="117"/>
    </location>
</feature>
<keyword evidence="6" id="KW-1185">Reference proteome</keyword>
<gene>
    <name evidence="5" type="ORF">SAMN04489710_101116</name>
</gene>
<accession>A0A1I1RH35</accession>
<feature type="region of interest" description="Disordered" evidence="1">
    <location>
        <begin position="1"/>
        <end position="33"/>
    </location>
</feature>
<feature type="transmembrane region" description="Helical" evidence="2">
    <location>
        <begin position="129"/>
        <end position="148"/>
    </location>
</feature>